<evidence type="ECO:0000313" key="4">
    <source>
        <dbReference type="Proteomes" id="UP001634747"/>
    </source>
</evidence>
<sequence>MPTETLQEVRFPRTGNAYTPLPNDSEGNRLRAHAVATINASPEEVYNTYASIDLLPIWQEGVVSVTRIGGNKLHWVMQDPGTGVQTEFDAEELELVPGKRHVSRVLTGPTAGTTDILSLEPHPAGRGTVATMIVDGTVPGGAIANAVAGVISRSPRQLVIEDLRHLKELIESSQIPSVEGQPAGRRGISGKLKQLLMGENLPTPPGTSDRAHPQDLPRKNRFIGKLSPDTLTTVGLATIPVVLGVILWASLSDND</sequence>
<dbReference type="Pfam" id="PF10604">
    <property type="entry name" value="Polyketide_cyc2"/>
    <property type="match status" value="1"/>
</dbReference>
<keyword evidence="2" id="KW-0812">Transmembrane</keyword>
<gene>
    <name evidence="3" type="ORF">ACK2TP_15560</name>
</gene>
<evidence type="ECO:0000313" key="3">
    <source>
        <dbReference type="EMBL" id="MFN2977188.1"/>
    </source>
</evidence>
<accession>A0ABW9KNT1</accession>
<organism evidence="3 4">
    <name type="scientific">Terriglobus aquaticus</name>
    <dbReference type="NCBI Taxonomy" id="940139"/>
    <lineage>
        <taxon>Bacteria</taxon>
        <taxon>Pseudomonadati</taxon>
        <taxon>Acidobacteriota</taxon>
        <taxon>Terriglobia</taxon>
        <taxon>Terriglobales</taxon>
        <taxon>Acidobacteriaceae</taxon>
        <taxon>Terriglobus</taxon>
    </lineage>
</organism>
<evidence type="ECO:0000256" key="2">
    <source>
        <dbReference type="SAM" id="Phobius"/>
    </source>
</evidence>
<keyword evidence="4" id="KW-1185">Reference proteome</keyword>
<keyword evidence="2" id="KW-1133">Transmembrane helix</keyword>
<comment type="caution">
    <text evidence="3">The sequence shown here is derived from an EMBL/GenBank/DDBJ whole genome shotgun (WGS) entry which is preliminary data.</text>
</comment>
<dbReference type="Proteomes" id="UP001634747">
    <property type="component" value="Unassembled WGS sequence"/>
</dbReference>
<protein>
    <submittedName>
        <fullName evidence="3">SRPBCC family protein</fullName>
    </submittedName>
</protein>
<dbReference type="SUPFAM" id="SSF55961">
    <property type="entry name" value="Bet v1-like"/>
    <property type="match status" value="1"/>
</dbReference>
<reference evidence="3 4" key="1">
    <citation type="submission" date="2024-12" db="EMBL/GenBank/DDBJ databases">
        <authorList>
            <person name="Lee Y."/>
        </authorList>
    </citation>
    <scope>NUCLEOTIDE SEQUENCE [LARGE SCALE GENOMIC DNA]</scope>
    <source>
        <strain evidence="3 4">03SUJ4</strain>
    </source>
</reference>
<feature type="compositionally biased region" description="Basic and acidic residues" evidence="1">
    <location>
        <begin position="209"/>
        <end position="218"/>
    </location>
</feature>
<keyword evidence="2" id="KW-0472">Membrane</keyword>
<evidence type="ECO:0000256" key="1">
    <source>
        <dbReference type="SAM" id="MobiDB-lite"/>
    </source>
</evidence>
<feature type="region of interest" description="Disordered" evidence="1">
    <location>
        <begin position="199"/>
        <end position="219"/>
    </location>
</feature>
<dbReference type="RefSeq" id="WP_263414641.1">
    <property type="nucleotide sequence ID" value="NZ_BAABBH010000001.1"/>
</dbReference>
<name>A0ABW9KNT1_9BACT</name>
<dbReference type="EMBL" id="JBJYXY010000001">
    <property type="protein sequence ID" value="MFN2977188.1"/>
    <property type="molecule type" value="Genomic_DNA"/>
</dbReference>
<feature type="transmembrane region" description="Helical" evidence="2">
    <location>
        <begin position="231"/>
        <end position="251"/>
    </location>
</feature>
<dbReference type="InterPro" id="IPR019587">
    <property type="entry name" value="Polyketide_cyclase/dehydratase"/>
</dbReference>
<proteinExistence type="predicted"/>
<dbReference type="InterPro" id="IPR023393">
    <property type="entry name" value="START-like_dom_sf"/>
</dbReference>
<dbReference type="Gene3D" id="3.30.530.20">
    <property type="match status" value="1"/>
</dbReference>